<reference evidence="7 8" key="1">
    <citation type="submission" date="2015-04" db="EMBL/GenBank/DDBJ databases">
        <title>Draft genome sequence of bacteremic isolate Catabacter hongkongensis type strain HKU16T.</title>
        <authorList>
            <person name="Lau S.K."/>
            <person name="Teng J.L."/>
            <person name="Huang Y."/>
            <person name="Curreem S.O."/>
            <person name="Tsui S.K."/>
            <person name="Woo P.C."/>
        </authorList>
    </citation>
    <scope>NUCLEOTIDE SEQUENCE [LARGE SCALE GENOMIC DNA]</scope>
    <source>
        <strain evidence="7 8">HKU16</strain>
    </source>
</reference>
<dbReference type="RefSeq" id="WP_052740513.1">
    <property type="nucleotide sequence ID" value="NZ_CAUERS010000013.1"/>
</dbReference>
<dbReference type="Pfam" id="PF04472">
    <property type="entry name" value="SepF"/>
    <property type="match status" value="1"/>
</dbReference>
<dbReference type="STRING" id="270498.CHK_2091"/>
<dbReference type="GO" id="GO:0043093">
    <property type="term" value="P:FtsZ-dependent cytokinesis"/>
    <property type="evidence" value="ECO:0007669"/>
    <property type="project" value="UniProtKB-UniRule"/>
</dbReference>
<dbReference type="PANTHER" id="PTHR35798">
    <property type="entry name" value="CELL DIVISION PROTEIN SEPF"/>
    <property type="match status" value="1"/>
</dbReference>
<evidence type="ECO:0000256" key="3">
    <source>
        <dbReference type="ARBA" id="ARBA00023306"/>
    </source>
</evidence>
<protein>
    <recommendedName>
        <fullName evidence="5">Cell division protein SepF</fullName>
    </recommendedName>
</protein>
<comment type="subunit">
    <text evidence="5">Homodimer. Interacts with FtsZ.</text>
</comment>
<evidence type="ECO:0000313" key="7">
    <source>
        <dbReference type="EMBL" id="KKI50028.1"/>
    </source>
</evidence>
<dbReference type="GO" id="GO:0005737">
    <property type="term" value="C:cytoplasm"/>
    <property type="evidence" value="ECO:0007669"/>
    <property type="project" value="UniProtKB-SubCell"/>
</dbReference>
<keyword evidence="8" id="KW-1185">Reference proteome</keyword>
<dbReference type="PATRIC" id="fig|270498.16.peg.1834"/>
<dbReference type="InterPro" id="IPR038594">
    <property type="entry name" value="SepF-like_sf"/>
</dbReference>
<evidence type="ECO:0000256" key="2">
    <source>
        <dbReference type="ARBA" id="ARBA00023210"/>
    </source>
</evidence>
<dbReference type="PANTHER" id="PTHR35798:SF1">
    <property type="entry name" value="CELL DIVISION PROTEIN SEPF"/>
    <property type="match status" value="1"/>
</dbReference>
<dbReference type="Proteomes" id="UP000034076">
    <property type="component" value="Unassembled WGS sequence"/>
</dbReference>
<dbReference type="EMBL" id="LAYJ01000112">
    <property type="protein sequence ID" value="KKI50028.1"/>
    <property type="molecule type" value="Genomic_DNA"/>
</dbReference>
<comment type="function">
    <text evidence="4 5">Cell division protein that is part of the divisome complex and is recruited early to the Z-ring. Probably stimulates Z-ring formation, perhaps through the cross-linking of FtsZ protofilaments. Its function overlaps with FtsA.</text>
</comment>
<keyword evidence="2 5" id="KW-0717">Septation</keyword>
<comment type="similarity">
    <text evidence="5">Belongs to the SepF family.</text>
</comment>
<name>A0A0M2NCS2_9FIRM</name>
<dbReference type="Gene3D" id="3.30.110.150">
    <property type="entry name" value="SepF-like protein"/>
    <property type="match status" value="1"/>
</dbReference>
<keyword evidence="5" id="KW-0963">Cytoplasm</keyword>
<dbReference type="HAMAP" id="MF_01197">
    <property type="entry name" value="SepF"/>
    <property type="match status" value="1"/>
</dbReference>
<evidence type="ECO:0000313" key="8">
    <source>
        <dbReference type="Proteomes" id="UP000034076"/>
    </source>
</evidence>
<comment type="caution">
    <text evidence="7">The sequence shown here is derived from an EMBL/GenBank/DDBJ whole genome shotgun (WGS) entry which is preliminary data.</text>
</comment>
<organism evidence="7 8">
    <name type="scientific">Christensenella hongkongensis</name>
    <dbReference type="NCBI Taxonomy" id="270498"/>
    <lineage>
        <taxon>Bacteria</taxon>
        <taxon>Bacillati</taxon>
        <taxon>Bacillota</taxon>
        <taxon>Clostridia</taxon>
        <taxon>Christensenellales</taxon>
        <taxon>Christensenellaceae</taxon>
        <taxon>Christensenella</taxon>
    </lineage>
</organism>
<dbReference type="InterPro" id="IPR007561">
    <property type="entry name" value="Cell_div_SepF/SepF-rel"/>
</dbReference>
<sequence>MGKFGNRLLAAIGVEEVAVDEQEGFYGEQEYSQKPERERKRRGEAKNKNKGKVIRMYDYETRVMIYKPEGFEQARDIVTHLEHREQLVIDLDGMDKENAQRIVDFISGATYSLRGHIVKISRNIFMAVPDNVELETNGLGQEEEYAAYFNDIQYK</sequence>
<evidence type="ECO:0000256" key="5">
    <source>
        <dbReference type="HAMAP-Rule" id="MF_01197"/>
    </source>
</evidence>
<proteinExistence type="inferred from homology"/>
<accession>A0A0M2NCS2</accession>
<evidence type="ECO:0000256" key="6">
    <source>
        <dbReference type="SAM" id="MobiDB-lite"/>
    </source>
</evidence>
<gene>
    <name evidence="5" type="primary">sepF</name>
    <name evidence="7" type="ORF">CHK_2091</name>
</gene>
<feature type="region of interest" description="Disordered" evidence="6">
    <location>
        <begin position="25"/>
        <end position="47"/>
    </location>
</feature>
<dbReference type="GO" id="GO:0000917">
    <property type="term" value="P:division septum assembly"/>
    <property type="evidence" value="ECO:0007669"/>
    <property type="project" value="UniProtKB-KW"/>
</dbReference>
<keyword evidence="3 5" id="KW-0131">Cell cycle</keyword>
<comment type="subcellular location">
    <subcellularLocation>
        <location evidence="5">Cytoplasm</location>
    </subcellularLocation>
    <text evidence="5">Localizes to the division site, in a FtsZ-dependent manner.</text>
</comment>
<evidence type="ECO:0000256" key="1">
    <source>
        <dbReference type="ARBA" id="ARBA00022618"/>
    </source>
</evidence>
<keyword evidence="1 5" id="KW-0132">Cell division</keyword>
<evidence type="ECO:0000256" key="4">
    <source>
        <dbReference type="ARBA" id="ARBA00044936"/>
    </source>
</evidence>
<dbReference type="InterPro" id="IPR023052">
    <property type="entry name" value="Cell_div_SepF"/>
</dbReference>
<dbReference type="AlphaFoldDB" id="A0A0M2NCS2"/>
<dbReference type="OrthoDB" id="9815206at2"/>